<keyword evidence="2" id="KW-0479">Metal-binding</keyword>
<sequence length="223" mass="25143">MAIVTVDFDGTLYQGNSFKVMFQVGKKTFGLKQWSIVFTGLVKAIITGLVKGKNAFRLQFFKAFANTFKGKTELELEEFFQQLVNIGKVDVHQGLVRQVREHQQNGDMIILLSGALKPFLTAFAKELQLDVHILSTELLLDQNGVCTGEIGTIINGEEKVKQVQKWVTKELAQSEKGTNEIWAYADSESDIPLLHFVEHPIVVNPDEDMKKIAEENKWPIFAT</sequence>
<reference evidence="5 6" key="1">
    <citation type="submission" date="2020-08" db="EMBL/GenBank/DDBJ databases">
        <title>Genomic Encyclopedia of Type Strains, Phase IV (KMG-IV): sequencing the most valuable type-strain genomes for metagenomic binning, comparative biology and taxonomic classification.</title>
        <authorList>
            <person name="Goeker M."/>
        </authorList>
    </citation>
    <scope>NUCLEOTIDE SEQUENCE [LARGE SCALE GENOMIC DNA]</scope>
    <source>
        <strain evidence="5 6">DSM 19612</strain>
    </source>
</reference>
<dbReference type="PANTHER" id="PTHR43344">
    <property type="entry name" value="PHOSPHOSERINE PHOSPHATASE"/>
    <property type="match status" value="1"/>
</dbReference>
<dbReference type="NCBIfam" id="TIGR01488">
    <property type="entry name" value="HAD-SF-IB"/>
    <property type="match status" value="1"/>
</dbReference>
<gene>
    <name evidence="5" type="ORF">HNQ94_001652</name>
</gene>
<comment type="similarity">
    <text evidence="1">Belongs to the HAD-like hydrolase superfamily. SerB family.</text>
</comment>
<organism evidence="5 6">
    <name type="scientific">Salirhabdus euzebyi</name>
    <dbReference type="NCBI Taxonomy" id="394506"/>
    <lineage>
        <taxon>Bacteria</taxon>
        <taxon>Bacillati</taxon>
        <taxon>Bacillota</taxon>
        <taxon>Bacilli</taxon>
        <taxon>Bacillales</taxon>
        <taxon>Bacillaceae</taxon>
        <taxon>Salirhabdus</taxon>
    </lineage>
</organism>
<name>A0A841Q473_9BACI</name>
<dbReference type="PANTHER" id="PTHR43344:SF13">
    <property type="entry name" value="PHOSPHATASE RV3661-RELATED"/>
    <property type="match status" value="1"/>
</dbReference>
<dbReference type="GO" id="GO:0046872">
    <property type="term" value="F:metal ion binding"/>
    <property type="evidence" value="ECO:0007669"/>
    <property type="project" value="UniProtKB-KW"/>
</dbReference>
<evidence type="ECO:0000313" key="6">
    <source>
        <dbReference type="Proteomes" id="UP000581688"/>
    </source>
</evidence>
<dbReference type="Proteomes" id="UP000581688">
    <property type="component" value="Unassembled WGS sequence"/>
</dbReference>
<evidence type="ECO:0000256" key="2">
    <source>
        <dbReference type="ARBA" id="ARBA00022723"/>
    </source>
</evidence>
<comment type="caution">
    <text evidence="5">The sequence shown here is derived from an EMBL/GenBank/DDBJ whole genome shotgun (WGS) entry which is preliminary data.</text>
</comment>
<evidence type="ECO:0000256" key="3">
    <source>
        <dbReference type="ARBA" id="ARBA00022801"/>
    </source>
</evidence>
<dbReference type="InterPro" id="IPR036412">
    <property type="entry name" value="HAD-like_sf"/>
</dbReference>
<dbReference type="EMBL" id="JACHGH010000004">
    <property type="protein sequence ID" value="MBB6453204.1"/>
    <property type="molecule type" value="Genomic_DNA"/>
</dbReference>
<evidence type="ECO:0000256" key="4">
    <source>
        <dbReference type="ARBA" id="ARBA00022842"/>
    </source>
</evidence>
<dbReference type="NCBIfam" id="TIGR01490">
    <property type="entry name" value="HAD-SF-IB-hyp1"/>
    <property type="match status" value="1"/>
</dbReference>
<dbReference type="InterPro" id="IPR023214">
    <property type="entry name" value="HAD_sf"/>
</dbReference>
<dbReference type="InterPro" id="IPR006385">
    <property type="entry name" value="HAD_hydro_SerB1"/>
</dbReference>
<keyword evidence="3 5" id="KW-0378">Hydrolase</keyword>
<keyword evidence="6" id="KW-1185">Reference proteome</keyword>
<dbReference type="Pfam" id="PF12710">
    <property type="entry name" value="HAD"/>
    <property type="match status" value="1"/>
</dbReference>
<accession>A0A841Q473</accession>
<proteinExistence type="inferred from homology"/>
<evidence type="ECO:0000313" key="5">
    <source>
        <dbReference type="EMBL" id="MBB6453204.1"/>
    </source>
</evidence>
<protein>
    <submittedName>
        <fullName evidence="5">HAD superfamily hydrolase (TIGR01490 family)</fullName>
    </submittedName>
</protein>
<dbReference type="Gene3D" id="1.20.1440.100">
    <property type="entry name" value="SG protein - dephosphorylation function"/>
    <property type="match status" value="1"/>
</dbReference>
<dbReference type="AlphaFoldDB" id="A0A841Q473"/>
<keyword evidence="4" id="KW-0460">Magnesium</keyword>
<dbReference type="InterPro" id="IPR050582">
    <property type="entry name" value="HAD-like_SerB"/>
</dbReference>
<dbReference type="Gene3D" id="3.40.50.1000">
    <property type="entry name" value="HAD superfamily/HAD-like"/>
    <property type="match status" value="1"/>
</dbReference>
<dbReference type="GO" id="GO:0016787">
    <property type="term" value="F:hydrolase activity"/>
    <property type="evidence" value="ECO:0007669"/>
    <property type="project" value="UniProtKB-KW"/>
</dbReference>
<dbReference type="SUPFAM" id="SSF56784">
    <property type="entry name" value="HAD-like"/>
    <property type="match status" value="1"/>
</dbReference>
<evidence type="ECO:0000256" key="1">
    <source>
        <dbReference type="ARBA" id="ARBA00009184"/>
    </source>
</evidence>